<comment type="caution">
    <text evidence="15">The sequence shown here is derived from an EMBL/GenBank/DDBJ whole genome shotgun (WGS) entry which is preliminary data.</text>
</comment>
<protein>
    <submittedName>
        <fullName evidence="15">Cytochrome b</fullName>
    </submittedName>
</protein>
<comment type="similarity">
    <text evidence="12">Belongs to the cytochrome b561 family.</text>
</comment>
<keyword evidence="9 13" id="KW-1133">Transmembrane helix</keyword>
<evidence type="ECO:0000256" key="9">
    <source>
        <dbReference type="ARBA" id="ARBA00022989"/>
    </source>
</evidence>
<evidence type="ECO:0000256" key="3">
    <source>
        <dbReference type="ARBA" id="ARBA00022448"/>
    </source>
</evidence>
<dbReference type="OrthoDB" id="1247465at2"/>
<evidence type="ECO:0000256" key="12">
    <source>
        <dbReference type="ARBA" id="ARBA00037975"/>
    </source>
</evidence>
<name>A0A5C6UHE4_9SPHN</name>
<evidence type="ECO:0000256" key="11">
    <source>
        <dbReference type="ARBA" id="ARBA00023136"/>
    </source>
</evidence>
<evidence type="ECO:0000256" key="2">
    <source>
        <dbReference type="ARBA" id="ARBA00004651"/>
    </source>
</evidence>
<accession>A0A5C6UHE4</accession>
<evidence type="ECO:0000259" key="14">
    <source>
        <dbReference type="Pfam" id="PF01292"/>
    </source>
</evidence>
<reference evidence="15 16" key="1">
    <citation type="journal article" date="2013" name="Antonie Van Leeuwenhoek">
        <title>Sphingomonas ginsenosidivorax sp. nov., with the ability to transform ginsenosides.</title>
        <authorList>
            <person name="Jin X.F."/>
            <person name="Kim J.K."/>
            <person name="Liu Q.M."/>
            <person name="Kang M.S."/>
            <person name="He D."/>
            <person name="Jin F.X."/>
            <person name="Kim S.C."/>
            <person name="Im W.T."/>
        </authorList>
    </citation>
    <scope>NUCLEOTIDE SEQUENCE [LARGE SCALE GENOMIC DNA]</scope>
    <source>
        <strain evidence="15 16">KHI67</strain>
    </source>
</reference>
<dbReference type="GO" id="GO:0022904">
    <property type="term" value="P:respiratory electron transport chain"/>
    <property type="evidence" value="ECO:0007669"/>
    <property type="project" value="InterPro"/>
</dbReference>
<keyword evidence="3" id="KW-0813">Transport</keyword>
<feature type="domain" description="Cytochrome b561 bacterial/Ni-hydrogenase" evidence="14">
    <location>
        <begin position="6"/>
        <end position="174"/>
    </location>
</feature>
<keyword evidence="6 13" id="KW-0812">Transmembrane</keyword>
<gene>
    <name evidence="15" type="ORF">FSB78_15630</name>
</gene>
<comment type="subcellular location">
    <subcellularLocation>
        <location evidence="2">Cell membrane</location>
        <topology evidence="2">Multi-pass membrane protein</topology>
    </subcellularLocation>
</comment>
<dbReference type="InterPro" id="IPR052168">
    <property type="entry name" value="Cytochrome_b561_oxidase"/>
</dbReference>
<evidence type="ECO:0000313" key="16">
    <source>
        <dbReference type="Proteomes" id="UP000321250"/>
    </source>
</evidence>
<keyword evidence="5" id="KW-0349">Heme</keyword>
<keyword evidence="7" id="KW-0479">Metal-binding</keyword>
<sequence>MSAPSRFALPARMLHWSMAVAIFAMLLIGVGMVSTSSGRYDALLAWHRPIGIAVLVLALIRLAVRFTHRAPSLPADLPPAQAFAAKASHWLLYATMVALPLIGWAMQSAGGYPVEIWKGLVLPPILPHDIVTYGLLRRAHGVIAYLFFALILAHLAAALYHGLVRRDGVLRSMTG</sequence>
<dbReference type="GO" id="GO:0009055">
    <property type="term" value="F:electron transfer activity"/>
    <property type="evidence" value="ECO:0007669"/>
    <property type="project" value="InterPro"/>
</dbReference>
<dbReference type="GO" id="GO:0046872">
    <property type="term" value="F:metal ion binding"/>
    <property type="evidence" value="ECO:0007669"/>
    <property type="project" value="UniProtKB-KW"/>
</dbReference>
<keyword evidence="11 13" id="KW-0472">Membrane</keyword>
<keyword evidence="16" id="KW-1185">Reference proteome</keyword>
<comment type="cofactor">
    <cofactor evidence="1">
        <name>heme b</name>
        <dbReference type="ChEBI" id="CHEBI:60344"/>
    </cofactor>
</comment>
<dbReference type="PANTHER" id="PTHR30529">
    <property type="entry name" value="CYTOCHROME B561"/>
    <property type="match status" value="1"/>
</dbReference>
<evidence type="ECO:0000256" key="4">
    <source>
        <dbReference type="ARBA" id="ARBA00022475"/>
    </source>
</evidence>
<evidence type="ECO:0000256" key="8">
    <source>
        <dbReference type="ARBA" id="ARBA00022982"/>
    </source>
</evidence>
<dbReference type="GO" id="GO:0020037">
    <property type="term" value="F:heme binding"/>
    <property type="evidence" value="ECO:0007669"/>
    <property type="project" value="TreeGrafter"/>
</dbReference>
<dbReference type="PANTHER" id="PTHR30529:SF6">
    <property type="entry name" value="BLL0291 PROTEIN"/>
    <property type="match status" value="1"/>
</dbReference>
<evidence type="ECO:0000256" key="13">
    <source>
        <dbReference type="SAM" id="Phobius"/>
    </source>
</evidence>
<evidence type="ECO:0000256" key="7">
    <source>
        <dbReference type="ARBA" id="ARBA00022723"/>
    </source>
</evidence>
<evidence type="ECO:0000313" key="15">
    <source>
        <dbReference type="EMBL" id="TXC72213.1"/>
    </source>
</evidence>
<dbReference type="AlphaFoldDB" id="A0A5C6UHE4"/>
<dbReference type="SUPFAM" id="SSF81342">
    <property type="entry name" value="Transmembrane di-heme cytochromes"/>
    <property type="match status" value="1"/>
</dbReference>
<dbReference type="RefSeq" id="WP_147083489.1">
    <property type="nucleotide sequence ID" value="NZ_VOQR01000001.1"/>
</dbReference>
<evidence type="ECO:0000256" key="1">
    <source>
        <dbReference type="ARBA" id="ARBA00001970"/>
    </source>
</evidence>
<dbReference type="EMBL" id="VOQR01000001">
    <property type="protein sequence ID" value="TXC72213.1"/>
    <property type="molecule type" value="Genomic_DNA"/>
</dbReference>
<proteinExistence type="inferred from homology"/>
<keyword evidence="10" id="KW-0408">Iron</keyword>
<feature type="transmembrane region" description="Helical" evidence="13">
    <location>
        <begin position="90"/>
        <end position="107"/>
    </location>
</feature>
<dbReference type="GO" id="GO:0005886">
    <property type="term" value="C:plasma membrane"/>
    <property type="evidence" value="ECO:0007669"/>
    <property type="project" value="UniProtKB-SubCell"/>
</dbReference>
<keyword evidence="8" id="KW-0249">Electron transport</keyword>
<dbReference type="Pfam" id="PF01292">
    <property type="entry name" value="Ni_hydr_CYTB"/>
    <property type="match status" value="1"/>
</dbReference>
<organism evidence="15 16">
    <name type="scientific">Sphingomonas ginsenosidivorax</name>
    <dbReference type="NCBI Taxonomy" id="862135"/>
    <lineage>
        <taxon>Bacteria</taxon>
        <taxon>Pseudomonadati</taxon>
        <taxon>Pseudomonadota</taxon>
        <taxon>Alphaproteobacteria</taxon>
        <taxon>Sphingomonadales</taxon>
        <taxon>Sphingomonadaceae</taxon>
        <taxon>Sphingomonas</taxon>
    </lineage>
</organism>
<dbReference type="InterPro" id="IPR011577">
    <property type="entry name" value="Cyt_b561_bac/Ni-Hgenase"/>
</dbReference>
<dbReference type="Gene3D" id="1.20.950.20">
    <property type="entry name" value="Transmembrane di-heme cytochromes, Chain C"/>
    <property type="match status" value="1"/>
</dbReference>
<feature type="transmembrane region" description="Helical" evidence="13">
    <location>
        <begin position="142"/>
        <end position="163"/>
    </location>
</feature>
<dbReference type="Proteomes" id="UP000321250">
    <property type="component" value="Unassembled WGS sequence"/>
</dbReference>
<keyword evidence="4" id="KW-1003">Cell membrane</keyword>
<evidence type="ECO:0000256" key="10">
    <source>
        <dbReference type="ARBA" id="ARBA00023004"/>
    </source>
</evidence>
<evidence type="ECO:0000256" key="6">
    <source>
        <dbReference type="ARBA" id="ARBA00022692"/>
    </source>
</evidence>
<dbReference type="InterPro" id="IPR016174">
    <property type="entry name" value="Di-haem_cyt_TM"/>
</dbReference>
<evidence type="ECO:0000256" key="5">
    <source>
        <dbReference type="ARBA" id="ARBA00022617"/>
    </source>
</evidence>
<feature type="transmembrane region" description="Helical" evidence="13">
    <location>
        <begin position="45"/>
        <end position="64"/>
    </location>
</feature>